<evidence type="ECO:0000313" key="2">
    <source>
        <dbReference type="Proteomes" id="UP000051184"/>
    </source>
</evidence>
<name>A0A0P1IUD7_9RHOB</name>
<evidence type="ECO:0008006" key="3">
    <source>
        <dbReference type="Google" id="ProtNLM"/>
    </source>
</evidence>
<gene>
    <name evidence="1" type="ORF">TA5114_02914</name>
</gene>
<reference evidence="2" key="1">
    <citation type="submission" date="2015-09" db="EMBL/GenBank/DDBJ databases">
        <authorList>
            <person name="Rodrigo-Torres Lidia"/>
            <person name="Arahal R.David."/>
        </authorList>
    </citation>
    <scope>NUCLEOTIDE SEQUENCE [LARGE SCALE GENOMIC DNA]</scope>
    <source>
        <strain evidence="2">CECT 5114</strain>
    </source>
</reference>
<dbReference type="Proteomes" id="UP000051184">
    <property type="component" value="Unassembled WGS sequence"/>
</dbReference>
<dbReference type="EMBL" id="CYUE01000021">
    <property type="protein sequence ID" value="CUK27093.1"/>
    <property type="molecule type" value="Genomic_DNA"/>
</dbReference>
<protein>
    <recommendedName>
        <fullName evidence="3">SatD family (SatD)</fullName>
    </recommendedName>
</protein>
<dbReference type="Gene3D" id="3.30.70.1230">
    <property type="entry name" value="Nucleotide cyclase"/>
    <property type="match status" value="1"/>
</dbReference>
<dbReference type="RefSeq" id="WP_058316005.1">
    <property type="nucleotide sequence ID" value="NZ_CYTO01000024.1"/>
</dbReference>
<evidence type="ECO:0000313" key="1">
    <source>
        <dbReference type="EMBL" id="CUK27093.1"/>
    </source>
</evidence>
<sequence length="215" mass="23833">MSEDTQQIAVLTGDIVGSTQQSSEDLADIFQDLHECALVIETLCGGPIHLTRHRGDGWQIALPQKRFAIRSALLIRAKLKSREAGLDSYIGIAFGETNTELQSDLNLETSETFQRSGWALEDVKSSKWATRMITQESPSHDAILALLDHMIRSWTQTQSAEIYEKFTLIPTKSDTDIAKALGKSRQAVSKSLKSTGADRIELALGALEFNESQRR</sequence>
<keyword evidence="2" id="KW-1185">Reference proteome</keyword>
<accession>A0A0P1IUD7</accession>
<dbReference type="AlphaFoldDB" id="A0A0P1IUD7"/>
<dbReference type="STRING" id="1715691.TA5113_03089"/>
<organism evidence="1 2">
    <name type="scientific">Cognatishimia activa</name>
    <dbReference type="NCBI Taxonomy" id="1715691"/>
    <lineage>
        <taxon>Bacteria</taxon>
        <taxon>Pseudomonadati</taxon>
        <taxon>Pseudomonadota</taxon>
        <taxon>Alphaproteobacteria</taxon>
        <taxon>Rhodobacterales</taxon>
        <taxon>Paracoccaceae</taxon>
        <taxon>Cognatishimia</taxon>
    </lineage>
</organism>
<dbReference type="OrthoDB" id="7210707at2"/>
<proteinExistence type="predicted"/>
<dbReference type="InterPro" id="IPR029787">
    <property type="entry name" value="Nucleotide_cyclase"/>
</dbReference>